<proteinExistence type="predicted"/>
<dbReference type="EMBL" id="JBJURJ010000007">
    <property type="protein sequence ID" value="MFM9329041.1"/>
    <property type="molecule type" value="Genomic_DNA"/>
</dbReference>
<keyword evidence="2" id="KW-1185">Reference proteome</keyword>
<sequence>MNKNGHIALGLFLGSAYLLWRLPQPEQHIVEAGVTLAAVGVGSLLPDIDHKTSTVSGWVAPFSPKTRKQFRHWGLLLLVLGAVICILYSTGVLRTIPDRFHLPLTPKQVQQTGLLLVGAGVLLSLLARLRELILLGVGAWLLYAYMVYELHWFIAVIGISAMIIPLVKHRGVIHTPEFALVLTIGAGSLVQGQPWYTVAITSGLIVGWWIHLVGDLPGSEGIQSLIIPRMKVALHLFSNGGRVERWVVNGCLVLTVLIWVVAIVYQPVNLLPGVDGIKYSLENLL</sequence>
<gene>
    <name evidence="1" type="ORF">ACI1P1_12160</name>
</gene>
<organism evidence="1 2">
    <name type="scientific">Paenibacillus mesotrionivorans</name>
    <dbReference type="NCBI Taxonomy" id="3160968"/>
    <lineage>
        <taxon>Bacteria</taxon>
        <taxon>Bacillati</taxon>
        <taxon>Bacillota</taxon>
        <taxon>Bacilli</taxon>
        <taxon>Bacillales</taxon>
        <taxon>Paenibacillaceae</taxon>
        <taxon>Paenibacillus</taxon>
    </lineage>
</organism>
<keyword evidence="1" id="KW-0378">Hydrolase</keyword>
<reference evidence="1" key="1">
    <citation type="submission" date="2024-12" db="EMBL/GenBank/DDBJ databases">
        <authorList>
            <person name="Wu N."/>
        </authorList>
    </citation>
    <scope>NUCLEOTIDE SEQUENCE</scope>
    <source>
        <strain evidence="1">P15</strain>
    </source>
</reference>
<name>A0ACC7NZB5_9BACL</name>
<evidence type="ECO:0000313" key="1">
    <source>
        <dbReference type="EMBL" id="MFM9329041.1"/>
    </source>
</evidence>
<accession>A0ACC7NZB5</accession>
<dbReference type="Proteomes" id="UP001631969">
    <property type="component" value="Unassembled WGS sequence"/>
</dbReference>
<comment type="caution">
    <text evidence="1">The sequence shown here is derived from an EMBL/GenBank/DDBJ whole genome shotgun (WGS) entry which is preliminary data.</text>
</comment>
<protein>
    <submittedName>
        <fullName evidence="1">Metal-dependent hydrolase</fullName>
    </submittedName>
</protein>
<evidence type="ECO:0000313" key="2">
    <source>
        <dbReference type="Proteomes" id="UP001631969"/>
    </source>
</evidence>